<dbReference type="InterPro" id="IPR052359">
    <property type="entry name" value="HTH-type_reg/antitoxin"/>
</dbReference>
<evidence type="ECO:0000313" key="5">
    <source>
        <dbReference type="EMBL" id="MCW3476290.1"/>
    </source>
</evidence>
<dbReference type="PANTHER" id="PTHR36511:SF4">
    <property type="entry name" value="ANTITOXIN MQSA"/>
    <property type="match status" value="1"/>
</dbReference>
<dbReference type="Gene3D" id="1.10.260.40">
    <property type="entry name" value="lambda repressor-like DNA-binding domains"/>
    <property type="match status" value="1"/>
</dbReference>
<dbReference type="PANTHER" id="PTHR36511">
    <property type="entry name" value="MERR FAMILY BACTERIAL REGULATORY PROTEIN"/>
    <property type="match status" value="1"/>
</dbReference>
<dbReference type="InterPro" id="IPR001387">
    <property type="entry name" value="Cro/C1-type_HTH"/>
</dbReference>
<dbReference type="PROSITE" id="PS50943">
    <property type="entry name" value="HTH_CROC1"/>
    <property type="match status" value="1"/>
</dbReference>
<dbReference type="AlphaFoldDB" id="A0AA41YTP3"/>
<dbReference type="Pfam" id="PF01381">
    <property type="entry name" value="HTH_3"/>
    <property type="match status" value="1"/>
</dbReference>
<keyword evidence="6" id="KW-1185">Reference proteome</keyword>
<evidence type="ECO:0000259" key="4">
    <source>
        <dbReference type="PROSITE" id="PS50943"/>
    </source>
</evidence>
<dbReference type="SUPFAM" id="SSF47413">
    <property type="entry name" value="lambda repressor-like DNA-binding domains"/>
    <property type="match status" value="1"/>
</dbReference>
<evidence type="ECO:0000256" key="2">
    <source>
        <dbReference type="ARBA" id="ARBA00023125"/>
    </source>
</evidence>
<dbReference type="RefSeq" id="WP_264715057.1">
    <property type="nucleotide sequence ID" value="NZ_JAPDNT010000017.1"/>
</dbReference>
<name>A0AA41YTP3_9PROT</name>
<keyword evidence="3" id="KW-0804">Transcription</keyword>
<organism evidence="5 6">
    <name type="scientific">Limobrevibacterium gyesilva</name>
    <dbReference type="NCBI Taxonomy" id="2991712"/>
    <lineage>
        <taxon>Bacteria</taxon>
        <taxon>Pseudomonadati</taxon>
        <taxon>Pseudomonadota</taxon>
        <taxon>Alphaproteobacteria</taxon>
        <taxon>Acetobacterales</taxon>
        <taxon>Acetobacteraceae</taxon>
        <taxon>Limobrevibacterium</taxon>
    </lineage>
</organism>
<gene>
    <name evidence="5" type="ORF">OL599_17080</name>
</gene>
<keyword evidence="2" id="KW-0238">DNA-binding</keyword>
<comment type="caution">
    <text evidence="5">The sequence shown here is derived from an EMBL/GenBank/DDBJ whole genome shotgun (WGS) entry which is preliminary data.</text>
</comment>
<proteinExistence type="predicted"/>
<evidence type="ECO:0000313" key="6">
    <source>
        <dbReference type="Proteomes" id="UP001165679"/>
    </source>
</evidence>
<feature type="domain" description="HTH cro/C1-type" evidence="4">
    <location>
        <begin position="36"/>
        <end position="73"/>
    </location>
</feature>
<dbReference type="EMBL" id="JAPDNT010000017">
    <property type="protein sequence ID" value="MCW3476290.1"/>
    <property type="molecule type" value="Genomic_DNA"/>
</dbReference>
<evidence type="ECO:0000256" key="1">
    <source>
        <dbReference type="ARBA" id="ARBA00023015"/>
    </source>
</evidence>
<sequence length="96" mass="10834">MNKFSRDLVQGMKEAADFAEGKKAAARVHVVEVPDVRAIRQQLHMSQQRFAETYRIPLPTLKNWEQGRRAPDAPAAAYLQAISRQPKAIKEALQHG</sequence>
<reference evidence="5" key="1">
    <citation type="submission" date="2022-09" db="EMBL/GenBank/DDBJ databases">
        <title>Rhodovastum sp. nov. RN2-1 isolated from soil in Seongnam, South Korea.</title>
        <authorList>
            <person name="Le N.T."/>
        </authorList>
    </citation>
    <scope>NUCLEOTIDE SEQUENCE</scope>
    <source>
        <strain evidence="5">RN2-1</strain>
    </source>
</reference>
<accession>A0AA41YTP3</accession>
<evidence type="ECO:0000256" key="3">
    <source>
        <dbReference type="ARBA" id="ARBA00023163"/>
    </source>
</evidence>
<dbReference type="NCBIfam" id="NF041265">
    <property type="entry name" value="NadS"/>
    <property type="match status" value="1"/>
</dbReference>
<reference evidence="5" key="2">
    <citation type="submission" date="2022-10" db="EMBL/GenBank/DDBJ databases">
        <authorList>
            <person name="Trinh H.N."/>
        </authorList>
    </citation>
    <scope>NUCLEOTIDE SEQUENCE</scope>
    <source>
        <strain evidence="5">RN2-1</strain>
    </source>
</reference>
<dbReference type="InterPro" id="IPR010982">
    <property type="entry name" value="Lambda_DNA-bd_dom_sf"/>
</dbReference>
<dbReference type="GO" id="GO:0003677">
    <property type="term" value="F:DNA binding"/>
    <property type="evidence" value="ECO:0007669"/>
    <property type="project" value="UniProtKB-KW"/>
</dbReference>
<protein>
    <submittedName>
        <fullName evidence="5">Helix-turn-helix domain-containing protein</fullName>
    </submittedName>
</protein>
<keyword evidence="1" id="KW-0805">Transcription regulation</keyword>
<dbReference type="Proteomes" id="UP001165679">
    <property type="component" value="Unassembled WGS sequence"/>
</dbReference>
<dbReference type="InterPro" id="IPR047761">
    <property type="entry name" value="NadS-like"/>
</dbReference>